<dbReference type="EMBL" id="ML769811">
    <property type="protein sequence ID" value="KAE9387279.1"/>
    <property type="molecule type" value="Genomic_DNA"/>
</dbReference>
<reference evidence="1" key="1">
    <citation type="journal article" date="2019" name="Environ. Microbiol.">
        <title>Fungal ecological strategies reflected in gene transcription - a case study of two litter decomposers.</title>
        <authorList>
            <person name="Barbi F."/>
            <person name="Kohler A."/>
            <person name="Barry K."/>
            <person name="Baskaran P."/>
            <person name="Daum C."/>
            <person name="Fauchery L."/>
            <person name="Ihrmark K."/>
            <person name="Kuo A."/>
            <person name="LaButti K."/>
            <person name="Lipzen A."/>
            <person name="Morin E."/>
            <person name="Grigoriev I.V."/>
            <person name="Henrissat B."/>
            <person name="Lindahl B."/>
            <person name="Martin F."/>
        </authorList>
    </citation>
    <scope>NUCLEOTIDE SEQUENCE</scope>
    <source>
        <strain evidence="1">JB14</strain>
    </source>
</reference>
<name>A0A6A4GND6_9AGAR</name>
<sequence>MITYCITNLGVFKSLKSASNWRKLIGMELHGTKTDSKAADKRRELVDELQKTMVANSENLVDFSNIQAIVPPNIITMSFNLELVMADFVFYEPKPPSFDNVQFEEGEDLGFDPELDAPSCKDREIKLQAWMPGFNSTESEGLWVWVEEYCRTPARCLCIVLDNAGMGTDTRL</sequence>
<gene>
    <name evidence="1" type="ORF">BT96DRAFT_1005270</name>
</gene>
<accession>A0A6A4GND6</accession>
<proteinExistence type="predicted"/>
<keyword evidence="2" id="KW-1185">Reference proteome</keyword>
<protein>
    <submittedName>
        <fullName evidence="1">Uncharacterized protein</fullName>
    </submittedName>
</protein>
<dbReference type="OrthoDB" id="2634326at2759"/>
<organism evidence="1 2">
    <name type="scientific">Gymnopus androsaceus JB14</name>
    <dbReference type="NCBI Taxonomy" id="1447944"/>
    <lineage>
        <taxon>Eukaryota</taxon>
        <taxon>Fungi</taxon>
        <taxon>Dikarya</taxon>
        <taxon>Basidiomycota</taxon>
        <taxon>Agaricomycotina</taxon>
        <taxon>Agaricomycetes</taxon>
        <taxon>Agaricomycetidae</taxon>
        <taxon>Agaricales</taxon>
        <taxon>Marasmiineae</taxon>
        <taxon>Omphalotaceae</taxon>
        <taxon>Gymnopus</taxon>
    </lineage>
</organism>
<dbReference type="Proteomes" id="UP000799118">
    <property type="component" value="Unassembled WGS sequence"/>
</dbReference>
<evidence type="ECO:0000313" key="2">
    <source>
        <dbReference type="Proteomes" id="UP000799118"/>
    </source>
</evidence>
<dbReference type="AlphaFoldDB" id="A0A6A4GND6"/>
<evidence type="ECO:0000313" key="1">
    <source>
        <dbReference type="EMBL" id="KAE9387279.1"/>
    </source>
</evidence>